<sequence>PADFRLPVDPSTPTSEADTASPPSSPVSPNGVQVMNGRSEELMRKLNERKQKLTEQLGEDADEQSDAQPTEHEQPDEEDGRALPLKQGRKSNWDDIEVSAEGVTPAIPSKKNSRSATNQLGLDTITAQPDATKPVPKPRVTKSPPSTPTEDSQSKNLASTMRSRSPSPSGSKARSPSPGSRARLPTPDELLQSTDPALTEKSRSRSPSPEKPRSPLPGSRPRMPTPEEIRQSKSLQVYESLLQPQGFKCRVFHAFTTAADEEVLYELALKGEDRKLYYNVLKGDDGPA</sequence>
<feature type="non-terminal residue" evidence="2">
    <location>
        <position position="288"/>
    </location>
</feature>
<accession>A0A7J6SZU7</accession>
<feature type="region of interest" description="Disordered" evidence="1">
    <location>
        <begin position="1"/>
        <end position="232"/>
    </location>
</feature>
<dbReference type="Proteomes" id="UP000574390">
    <property type="component" value="Unassembled WGS sequence"/>
</dbReference>
<evidence type="ECO:0000256" key="1">
    <source>
        <dbReference type="SAM" id="MobiDB-lite"/>
    </source>
</evidence>
<gene>
    <name evidence="2" type="ORF">FOZ62_006441</name>
</gene>
<protein>
    <submittedName>
        <fullName evidence="2">Uncharacterized protein</fullName>
    </submittedName>
</protein>
<feature type="compositionally biased region" description="Basic and acidic residues" evidence="1">
    <location>
        <begin position="38"/>
        <end position="53"/>
    </location>
</feature>
<feature type="non-terminal residue" evidence="2">
    <location>
        <position position="1"/>
    </location>
</feature>
<feature type="compositionally biased region" description="Polar residues" evidence="1">
    <location>
        <begin position="114"/>
        <end position="129"/>
    </location>
</feature>
<feature type="compositionally biased region" description="Polar residues" evidence="1">
    <location>
        <begin position="148"/>
        <end position="178"/>
    </location>
</feature>
<name>A0A7J6SZU7_PEROL</name>
<dbReference type="EMBL" id="JABANM010011023">
    <property type="protein sequence ID" value="KAF4738373.1"/>
    <property type="molecule type" value="Genomic_DNA"/>
</dbReference>
<organism evidence="2 3">
    <name type="scientific">Perkinsus olseni</name>
    <name type="common">Perkinsus atlanticus</name>
    <dbReference type="NCBI Taxonomy" id="32597"/>
    <lineage>
        <taxon>Eukaryota</taxon>
        <taxon>Sar</taxon>
        <taxon>Alveolata</taxon>
        <taxon>Perkinsozoa</taxon>
        <taxon>Perkinsea</taxon>
        <taxon>Perkinsida</taxon>
        <taxon>Perkinsidae</taxon>
        <taxon>Perkinsus</taxon>
    </lineage>
</organism>
<proteinExistence type="predicted"/>
<evidence type="ECO:0000313" key="2">
    <source>
        <dbReference type="EMBL" id="KAF4738373.1"/>
    </source>
</evidence>
<feature type="compositionally biased region" description="Basic and acidic residues" evidence="1">
    <location>
        <begin position="198"/>
        <end position="213"/>
    </location>
</feature>
<evidence type="ECO:0000313" key="3">
    <source>
        <dbReference type="Proteomes" id="UP000574390"/>
    </source>
</evidence>
<dbReference type="AlphaFoldDB" id="A0A7J6SZU7"/>
<reference evidence="2 3" key="1">
    <citation type="submission" date="2020-04" db="EMBL/GenBank/DDBJ databases">
        <title>Perkinsus olseni comparative genomics.</title>
        <authorList>
            <person name="Bogema D.R."/>
        </authorList>
    </citation>
    <scope>NUCLEOTIDE SEQUENCE [LARGE SCALE GENOMIC DNA]</scope>
    <source>
        <strain evidence="2">ATCC PRA-205</strain>
    </source>
</reference>
<comment type="caution">
    <text evidence="2">The sequence shown here is derived from an EMBL/GenBank/DDBJ whole genome shotgun (WGS) entry which is preliminary data.</text>
</comment>